<evidence type="ECO:0000256" key="5">
    <source>
        <dbReference type="SAM" id="MobiDB-lite"/>
    </source>
</evidence>
<dbReference type="Proteomes" id="UP001528912">
    <property type="component" value="Unassembled WGS sequence"/>
</dbReference>
<keyword evidence="8" id="KW-1185">Reference proteome</keyword>
<feature type="region of interest" description="Disordered" evidence="5">
    <location>
        <begin position="177"/>
        <end position="254"/>
    </location>
</feature>
<dbReference type="Gene3D" id="3.90.1720.10">
    <property type="entry name" value="endopeptidase domain like (from Nostoc punctiforme)"/>
    <property type="match status" value="1"/>
</dbReference>
<comment type="caution">
    <text evidence="7">The sequence shown here is derived from an EMBL/GenBank/DDBJ whole genome shotgun (WGS) entry which is preliminary data.</text>
</comment>
<dbReference type="Gene3D" id="1.10.530.10">
    <property type="match status" value="1"/>
</dbReference>
<dbReference type="Pfam" id="PF00877">
    <property type="entry name" value="NLPC_P60"/>
    <property type="match status" value="1"/>
</dbReference>
<dbReference type="InterPro" id="IPR000064">
    <property type="entry name" value="NLP_P60_dom"/>
</dbReference>
<evidence type="ECO:0000256" key="4">
    <source>
        <dbReference type="ARBA" id="ARBA00022807"/>
    </source>
</evidence>
<dbReference type="SUPFAM" id="SSF54001">
    <property type="entry name" value="Cysteine proteinases"/>
    <property type="match status" value="1"/>
</dbReference>
<dbReference type="RefSeq" id="WP_277191229.1">
    <property type="nucleotide sequence ID" value="NZ_JAROAV010000012.1"/>
</dbReference>
<dbReference type="Pfam" id="PF13406">
    <property type="entry name" value="SLT_2"/>
    <property type="match status" value="1"/>
</dbReference>
<dbReference type="CDD" id="cd12797">
    <property type="entry name" value="M23_peptidase"/>
    <property type="match status" value="1"/>
</dbReference>
<keyword evidence="4" id="KW-0788">Thiol protease</keyword>
<feature type="compositionally biased region" description="Gly residues" evidence="5">
    <location>
        <begin position="224"/>
        <end position="235"/>
    </location>
</feature>
<name>A0ABT6C898_9MICO</name>
<feature type="domain" description="NlpC/P60" evidence="6">
    <location>
        <begin position="403"/>
        <end position="534"/>
    </location>
</feature>
<proteinExistence type="inferred from homology"/>
<dbReference type="PROSITE" id="PS51935">
    <property type="entry name" value="NLPC_P60"/>
    <property type="match status" value="1"/>
</dbReference>
<dbReference type="InterPro" id="IPR038765">
    <property type="entry name" value="Papain-like_cys_pep_sf"/>
</dbReference>
<evidence type="ECO:0000259" key="6">
    <source>
        <dbReference type="PROSITE" id="PS51935"/>
    </source>
</evidence>
<sequence>MSEQETAKRSTLLIAAAVVVSLVAFGPFGFLLMMMASTAAGTTVACENGYTTGNPATGAWRAPFQQAYTTTSPYGWRIHPITGIRKLHAGQDLVSQPGPGPVVAASAGTVVRSGWYGGLGNSVEIMHAGGVSTVYGHMRSIDGSMKEGAPVRIGQQIGIEGTTGASTGEHLHFEVHLNGHPTDPTPFMQQHGAPLDGRAIAPSPQSGDATAVPVAAPAAPSDGQGAGDGEGGGGFQLPPPGEPRQDSLHNKPLPIPDQIKQYYVNAANRYKVPWTLLAGVGMEETAHGRNNRPSSVGAQGLMQFMPATWESMGVDGDGDGKADINNDADSAMSAANYLTKSGAHKGAEGVRKAIFAYNHADWYVNDVLYYAQQYGGGVVPGDGQACAPSGANAGNPSLPPIDDAKIATVLRWAQSHVGDDYVMGANGPHTWDCSSFSQNAYAQIGVSMPRTAQSQRDWLARGNGFRVQPGQEKPGDLIFWDSYLGPNTIGHVMLVFDPAKQQTVEAMGSQYGVVYGSYKGKAQTKHIFEIWRVGQTKPQEKV</sequence>
<evidence type="ECO:0000256" key="3">
    <source>
        <dbReference type="ARBA" id="ARBA00022801"/>
    </source>
</evidence>
<dbReference type="SUPFAM" id="SSF51261">
    <property type="entry name" value="Duplicated hybrid motif"/>
    <property type="match status" value="1"/>
</dbReference>
<dbReference type="PANTHER" id="PTHR21666">
    <property type="entry name" value="PEPTIDASE-RELATED"/>
    <property type="match status" value="1"/>
</dbReference>
<gene>
    <name evidence="7" type="ORF">P4R38_04555</name>
</gene>
<dbReference type="InterPro" id="IPR050570">
    <property type="entry name" value="Cell_wall_metabolism_enzyme"/>
</dbReference>
<accession>A0ABT6C898</accession>
<organism evidence="7 8">
    <name type="scientific">Luteipulveratus flavus</name>
    <dbReference type="NCBI Taxonomy" id="3031728"/>
    <lineage>
        <taxon>Bacteria</taxon>
        <taxon>Bacillati</taxon>
        <taxon>Actinomycetota</taxon>
        <taxon>Actinomycetes</taxon>
        <taxon>Micrococcales</taxon>
        <taxon>Dermacoccaceae</taxon>
        <taxon>Luteipulveratus</taxon>
    </lineage>
</organism>
<evidence type="ECO:0000313" key="7">
    <source>
        <dbReference type="EMBL" id="MDF8263516.1"/>
    </source>
</evidence>
<dbReference type="InterPro" id="IPR011055">
    <property type="entry name" value="Dup_hybrid_motif"/>
</dbReference>
<dbReference type="SUPFAM" id="SSF53955">
    <property type="entry name" value="Lysozyme-like"/>
    <property type="match status" value="1"/>
</dbReference>
<reference evidence="7 8" key="1">
    <citation type="submission" date="2023-03" db="EMBL/GenBank/DDBJ databases">
        <title>YIM 133296 draft genome.</title>
        <authorList>
            <person name="Xiong L."/>
        </authorList>
    </citation>
    <scope>NUCLEOTIDE SEQUENCE [LARGE SCALE GENOMIC DNA]</scope>
    <source>
        <strain evidence="7 8">YIM 133296</strain>
    </source>
</reference>
<dbReference type="EMBL" id="JAROAV010000012">
    <property type="protein sequence ID" value="MDF8263516.1"/>
    <property type="molecule type" value="Genomic_DNA"/>
</dbReference>
<feature type="compositionally biased region" description="Low complexity" evidence="5">
    <location>
        <begin position="209"/>
        <end position="223"/>
    </location>
</feature>
<dbReference type="PANTHER" id="PTHR21666:SF270">
    <property type="entry name" value="MUREIN HYDROLASE ACTIVATOR ENVC"/>
    <property type="match status" value="1"/>
</dbReference>
<comment type="similarity">
    <text evidence="1">Belongs to the peptidase C40 family.</text>
</comment>
<keyword evidence="3" id="KW-0378">Hydrolase</keyword>
<dbReference type="InterPro" id="IPR031304">
    <property type="entry name" value="SLT_2"/>
</dbReference>
<dbReference type="InterPro" id="IPR023346">
    <property type="entry name" value="Lysozyme-like_dom_sf"/>
</dbReference>
<evidence type="ECO:0000313" key="8">
    <source>
        <dbReference type="Proteomes" id="UP001528912"/>
    </source>
</evidence>
<evidence type="ECO:0000256" key="1">
    <source>
        <dbReference type="ARBA" id="ARBA00007074"/>
    </source>
</evidence>
<dbReference type="Pfam" id="PF01551">
    <property type="entry name" value="Peptidase_M23"/>
    <property type="match status" value="1"/>
</dbReference>
<dbReference type="InterPro" id="IPR016047">
    <property type="entry name" value="M23ase_b-sheet_dom"/>
</dbReference>
<evidence type="ECO:0000256" key="2">
    <source>
        <dbReference type="ARBA" id="ARBA00022670"/>
    </source>
</evidence>
<dbReference type="Gene3D" id="2.70.70.10">
    <property type="entry name" value="Glucose Permease (Domain IIA)"/>
    <property type="match status" value="1"/>
</dbReference>
<keyword evidence="2" id="KW-0645">Protease</keyword>
<dbReference type="CDD" id="cd13399">
    <property type="entry name" value="Slt35-like"/>
    <property type="match status" value="1"/>
</dbReference>
<protein>
    <submittedName>
        <fullName evidence="7">Peptidoglycan DD-metalloendopeptidase family protein</fullName>
    </submittedName>
</protein>